<feature type="transmembrane region" description="Helical" evidence="2">
    <location>
        <begin position="16"/>
        <end position="37"/>
    </location>
</feature>
<reference evidence="3 4" key="1">
    <citation type="submission" date="2017-10" db="EMBL/GenBank/DDBJ databases">
        <title>Novel microbial diversity and functional potential in the marine mammal oral microbiome.</title>
        <authorList>
            <person name="Dudek N.K."/>
            <person name="Sun C.L."/>
            <person name="Burstein D."/>
            <person name="Kantor R.S."/>
            <person name="Aliaga Goltsman D.S."/>
            <person name="Bik E.M."/>
            <person name="Thomas B.C."/>
            <person name="Banfield J.F."/>
            <person name="Relman D.A."/>
        </authorList>
    </citation>
    <scope>NUCLEOTIDE SEQUENCE [LARGE SCALE GENOMIC DNA]</scope>
    <source>
        <strain evidence="3">DOLJORAL78_49_30</strain>
    </source>
</reference>
<dbReference type="EMBL" id="PDSG01000004">
    <property type="protein sequence ID" value="PIE20774.1"/>
    <property type="molecule type" value="Genomic_DNA"/>
</dbReference>
<keyword evidence="2" id="KW-0472">Membrane</keyword>
<evidence type="ECO:0000313" key="4">
    <source>
        <dbReference type="Proteomes" id="UP000242733"/>
    </source>
</evidence>
<dbReference type="Proteomes" id="UP000242733">
    <property type="component" value="Unassembled WGS sequence"/>
</dbReference>
<sequence length="550" mass="60817">MKSIQYLQRTNFRRNLTVSVALVLCGGFVLSAIYHYLASSRQAEADTLLMGSQLSTQSEVLIRPLVLSSDRVSLNYLLNALTQLEHIAGIEVKDAKGFVIARSGHTSSLKLQTRLQLQEQIIGSSTLWLDSKPARQHLYTQIWPIAAIALLTIIVALLTLWVGCGQVANANAESNPDDDHAKDTQGTTDTPVTEHAPLSESPGENFSEALAANLPPEHKPHPNTDTVSESSPVKSATLAASTKENSTLNENKDVLQTSSLVDLLKPEQSEAPSMPKFEHQPHNLHAEETAESEPDGQLVIQEEAITEPLTASTPESNTENPLFKALQERDEVQLGLYSFEHELELILAPQDAIYIFYIDSQTASSENLPPDERTTLLNVYHHLAKQVAHIYNGSVALQDNSDIVLSFAQRDANDSHGVNAICAAILFNLLYKGFNQSRIRGFHPVLSLQMSLTRGHYNKFDMIKEEAHFLTRTTSSNEVISHTALTEAPKLKEIMLGSADIRREDEDKVFLLKVTPKHQILLQKQANHLLSRIFAKKQTPPGNDTADNTK</sequence>
<feature type="compositionally biased region" description="Polar residues" evidence="1">
    <location>
        <begin position="223"/>
        <end position="254"/>
    </location>
</feature>
<feature type="transmembrane region" description="Helical" evidence="2">
    <location>
        <begin position="142"/>
        <end position="162"/>
    </location>
</feature>
<evidence type="ECO:0000256" key="2">
    <source>
        <dbReference type="SAM" id="Phobius"/>
    </source>
</evidence>
<dbReference type="AlphaFoldDB" id="A0A2G6JBG2"/>
<proteinExistence type="predicted"/>
<protein>
    <recommendedName>
        <fullName evidence="5">Guanylate cyclase domain-containing protein</fullName>
    </recommendedName>
</protein>
<organism evidence="3 4">
    <name type="scientific">Neptuniibacter caesariensis</name>
    <dbReference type="NCBI Taxonomy" id="207954"/>
    <lineage>
        <taxon>Bacteria</taxon>
        <taxon>Pseudomonadati</taxon>
        <taxon>Pseudomonadota</taxon>
        <taxon>Gammaproteobacteria</taxon>
        <taxon>Oceanospirillales</taxon>
        <taxon>Oceanospirillaceae</taxon>
        <taxon>Neptuniibacter</taxon>
    </lineage>
</organism>
<feature type="region of interest" description="Disordered" evidence="1">
    <location>
        <begin position="172"/>
        <end position="254"/>
    </location>
</feature>
<accession>A0A2G6JBG2</accession>
<keyword evidence="2" id="KW-1133">Transmembrane helix</keyword>
<evidence type="ECO:0000313" key="3">
    <source>
        <dbReference type="EMBL" id="PIE20774.1"/>
    </source>
</evidence>
<keyword evidence="2" id="KW-0812">Transmembrane</keyword>
<name>A0A2G6JBG2_NEPCE</name>
<gene>
    <name evidence="3" type="ORF">CSA61_01040</name>
</gene>
<evidence type="ECO:0008006" key="5">
    <source>
        <dbReference type="Google" id="ProtNLM"/>
    </source>
</evidence>
<comment type="caution">
    <text evidence="3">The sequence shown here is derived from an EMBL/GenBank/DDBJ whole genome shotgun (WGS) entry which is preliminary data.</text>
</comment>
<evidence type="ECO:0000256" key="1">
    <source>
        <dbReference type="SAM" id="MobiDB-lite"/>
    </source>
</evidence>